<feature type="transmembrane region" description="Helical" evidence="5">
    <location>
        <begin position="124"/>
        <end position="145"/>
    </location>
</feature>
<feature type="transmembrane region" description="Helical" evidence="5">
    <location>
        <begin position="72"/>
        <end position="89"/>
    </location>
</feature>
<comment type="subcellular location">
    <subcellularLocation>
        <location evidence="1">Membrane</location>
        <topology evidence="1">Multi-pass membrane protein</topology>
    </subcellularLocation>
</comment>
<dbReference type="eggNOG" id="COG3307">
    <property type="taxonomic scope" value="Bacteria"/>
</dbReference>
<protein>
    <recommendedName>
        <fullName evidence="6">O-antigen ligase-related domain-containing protein</fullName>
    </recommendedName>
</protein>
<comment type="caution">
    <text evidence="7">The sequence shown here is derived from an EMBL/GenBank/DDBJ whole genome shotgun (WGS) entry which is preliminary data.</text>
</comment>
<dbReference type="Proteomes" id="UP000004129">
    <property type="component" value="Unassembled WGS sequence"/>
</dbReference>
<name>G5GN48_9FIRM</name>
<proteinExistence type="predicted"/>
<keyword evidence="8" id="KW-1185">Reference proteome</keyword>
<dbReference type="PATRIC" id="fig|679201.3.peg.685"/>
<feature type="transmembrane region" description="Helical" evidence="5">
    <location>
        <begin position="101"/>
        <end position="117"/>
    </location>
</feature>
<dbReference type="Pfam" id="PF04932">
    <property type="entry name" value="Wzy_C"/>
    <property type="match status" value="1"/>
</dbReference>
<dbReference type="RefSeq" id="WP_006692129.1">
    <property type="nucleotide sequence ID" value="NZ_JH376798.1"/>
</dbReference>
<feature type="transmembrane region" description="Helical" evidence="5">
    <location>
        <begin position="353"/>
        <end position="372"/>
    </location>
</feature>
<dbReference type="HOGENOM" id="CLU_033061_2_0_9"/>
<feature type="transmembrane region" description="Helical" evidence="5">
    <location>
        <begin position="208"/>
        <end position="224"/>
    </location>
</feature>
<dbReference type="EMBL" id="ACZM01000006">
    <property type="protein sequence ID" value="EHG21619.1"/>
    <property type="molecule type" value="Genomic_DNA"/>
</dbReference>
<gene>
    <name evidence="7" type="ORF">HMPREF9334_00679</name>
</gene>
<feature type="transmembrane region" description="Helical" evidence="5">
    <location>
        <begin position="318"/>
        <end position="341"/>
    </location>
</feature>
<dbReference type="InterPro" id="IPR051533">
    <property type="entry name" value="WaaL-like"/>
</dbReference>
<feature type="transmembrane region" description="Helical" evidence="5">
    <location>
        <begin position="185"/>
        <end position="202"/>
    </location>
</feature>
<sequence length="406" mass="45061">MFSGKGLRWRSMDVERIHTWAFYLLCGFALFSNISIAAANVFLGTLVAVLLLRVWRKHDDLLNALPDGRIRVALLILMGAIVFTSLFSSDVSHSLRTFGDHYGYRMIGLYAVLLMVWEKRRLALIAVFVGVSFVINDLAITFQGLVQGNYRASGFSIYMSVGGFLSMLIPALVLLLLSGRMDARYRLPAAIALGLGCLALLFNGTRGAWVGVPITVFVCAAFLVREKKKFLAGALAVLLVFAGIFALTPALSSRFATIGDMKMQSNSERFLLWTSATHMFEDHPAVGIGFARFKAEYQGHYILPEAKERELTHAHNNIMHMLAECGTIGILALLFFWWACFSYGFGTWQATHHIAALLIPAVLLGLLLQGLTEYNMGNSAVMKLHWLLMGLCLQWLRIDVGGRRLS</sequence>
<reference evidence="7 8" key="1">
    <citation type="submission" date="2011-08" db="EMBL/GenBank/DDBJ databases">
        <title>The Genome Sequence of Selenomonas infelix ATCC 43532.</title>
        <authorList>
            <consortium name="The Broad Institute Genome Sequencing Platform"/>
            <person name="Earl A."/>
            <person name="Ward D."/>
            <person name="Feldgarden M."/>
            <person name="Gevers D."/>
            <person name="Izard J."/>
            <person name="Blanton J.M."/>
            <person name="Baranova O.V."/>
            <person name="Dewhirst F.E."/>
            <person name="Young S.K."/>
            <person name="Zeng Q."/>
            <person name="Gargeya S."/>
            <person name="Fitzgerald M."/>
            <person name="Haas B."/>
            <person name="Abouelleil A."/>
            <person name="Alvarado L."/>
            <person name="Arachchi H.M."/>
            <person name="Berlin A."/>
            <person name="Brown A."/>
            <person name="Chapman S.B."/>
            <person name="Chen Z."/>
            <person name="Dunbar C."/>
            <person name="Freedman E."/>
            <person name="Gearin G."/>
            <person name="Gellesch M."/>
            <person name="Goldberg J."/>
            <person name="Griggs A."/>
            <person name="Gujja S."/>
            <person name="Heiman D."/>
            <person name="Howarth C."/>
            <person name="Larson L."/>
            <person name="Lui A."/>
            <person name="MacDonald P.J.P."/>
            <person name="Montmayeur A."/>
            <person name="Murphy C."/>
            <person name="Neiman D."/>
            <person name="Pearson M."/>
            <person name="Priest M."/>
            <person name="Roberts A."/>
            <person name="Saif S."/>
            <person name="Shea T."/>
            <person name="Shenoy N."/>
            <person name="Sisk P."/>
            <person name="Stolte C."/>
            <person name="Sykes S."/>
            <person name="Wortman J."/>
            <person name="Nusbaum C."/>
            <person name="Birren B."/>
        </authorList>
    </citation>
    <scope>NUCLEOTIDE SEQUENCE [LARGE SCALE GENOMIC DNA]</scope>
    <source>
        <strain evidence="7 8">ATCC 43532</strain>
    </source>
</reference>
<dbReference type="STRING" id="679201.HMPREF9334_00679"/>
<evidence type="ECO:0000313" key="8">
    <source>
        <dbReference type="Proteomes" id="UP000004129"/>
    </source>
</evidence>
<feature type="transmembrane region" description="Helical" evidence="5">
    <location>
        <begin position="231"/>
        <end position="251"/>
    </location>
</feature>
<feature type="domain" description="O-antigen ligase-related" evidence="6">
    <location>
        <begin position="192"/>
        <end position="334"/>
    </location>
</feature>
<evidence type="ECO:0000256" key="4">
    <source>
        <dbReference type="ARBA" id="ARBA00023136"/>
    </source>
</evidence>
<keyword evidence="3 5" id="KW-1133">Transmembrane helix</keyword>
<accession>G5GN48</accession>
<evidence type="ECO:0000256" key="5">
    <source>
        <dbReference type="SAM" id="Phobius"/>
    </source>
</evidence>
<keyword evidence="4 5" id="KW-0472">Membrane</keyword>
<feature type="transmembrane region" description="Helical" evidence="5">
    <location>
        <begin position="157"/>
        <end position="178"/>
    </location>
</feature>
<evidence type="ECO:0000256" key="1">
    <source>
        <dbReference type="ARBA" id="ARBA00004141"/>
    </source>
</evidence>
<dbReference type="PANTHER" id="PTHR37422:SF13">
    <property type="entry name" value="LIPOPOLYSACCHARIDE BIOSYNTHESIS PROTEIN PA4999-RELATED"/>
    <property type="match status" value="1"/>
</dbReference>
<evidence type="ECO:0000256" key="2">
    <source>
        <dbReference type="ARBA" id="ARBA00022692"/>
    </source>
</evidence>
<dbReference type="GO" id="GO:0016020">
    <property type="term" value="C:membrane"/>
    <property type="evidence" value="ECO:0007669"/>
    <property type="project" value="UniProtKB-SubCell"/>
</dbReference>
<dbReference type="AlphaFoldDB" id="G5GN48"/>
<keyword evidence="2 5" id="KW-0812">Transmembrane</keyword>
<feature type="transmembrane region" description="Helical" evidence="5">
    <location>
        <begin position="20"/>
        <end position="52"/>
    </location>
</feature>
<evidence type="ECO:0000259" key="6">
    <source>
        <dbReference type="Pfam" id="PF04932"/>
    </source>
</evidence>
<organism evidence="7 8">
    <name type="scientific">Selenomonas infelix ATCC 43532</name>
    <dbReference type="NCBI Taxonomy" id="679201"/>
    <lineage>
        <taxon>Bacteria</taxon>
        <taxon>Bacillati</taxon>
        <taxon>Bacillota</taxon>
        <taxon>Negativicutes</taxon>
        <taxon>Selenomonadales</taxon>
        <taxon>Selenomonadaceae</taxon>
        <taxon>Selenomonas</taxon>
    </lineage>
</organism>
<dbReference type="PANTHER" id="PTHR37422">
    <property type="entry name" value="TEICHURONIC ACID BIOSYNTHESIS PROTEIN TUAE"/>
    <property type="match status" value="1"/>
</dbReference>
<evidence type="ECO:0000256" key="3">
    <source>
        <dbReference type="ARBA" id="ARBA00022989"/>
    </source>
</evidence>
<dbReference type="OrthoDB" id="9806320at2"/>
<evidence type="ECO:0000313" key="7">
    <source>
        <dbReference type="EMBL" id="EHG21619.1"/>
    </source>
</evidence>
<dbReference type="InterPro" id="IPR007016">
    <property type="entry name" value="O-antigen_ligase-rel_domated"/>
</dbReference>